<dbReference type="Gene3D" id="2.30.42.10">
    <property type="match status" value="1"/>
</dbReference>
<feature type="compositionally biased region" description="Low complexity" evidence="1">
    <location>
        <begin position="1"/>
        <end position="27"/>
    </location>
</feature>
<gene>
    <name evidence="2" type="ORF">RFI_27696</name>
</gene>
<dbReference type="AlphaFoldDB" id="X6M7Q2"/>
<dbReference type="OrthoDB" id="66881at2759"/>
<sequence length="183" mass="20572">MSSTSISSGSYTINAPSQQQQHQPHSLQQHHKHHLEDDNTTDIKVADDGHVHSTNEDESNAKTDKKDPTAENSINAYICAIEPNVPFELFEGSMVVSINGKDVIGMPCHDIVATLDHESLPIRLELVKPRNVTSPRSPRISRGSSVPAYDQNGQMEEEMLKLKEEAERKLQKKSFWSNVFTRR</sequence>
<keyword evidence="3" id="KW-1185">Reference proteome</keyword>
<dbReference type="SUPFAM" id="SSF50156">
    <property type="entry name" value="PDZ domain-like"/>
    <property type="match status" value="1"/>
</dbReference>
<comment type="caution">
    <text evidence="2">The sequence shown here is derived from an EMBL/GenBank/DDBJ whole genome shotgun (WGS) entry which is preliminary data.</text>
</comment>
<protein>
    <recommendedName>
        <fullName evidence="4">PDZ domain-containing protein</fullName>
    </recommendedName>
</protein>
<evidence type="ECO:0000256" key="1">
    <source>
        <dbReference type="SAM" id="MobiDB-lite"/>
    </source>
</evidence>
<evidence type="ECO:0008006" key="4">
    <source>
        <dbReference type="Google" id="ProtNLM"/>
    </source>
</evidence>
<organism evidence="2 3">
    <name type="scientific">Reticulomyxa filosa</name>
    <dbReference type="NCBI Taxonomy" id="46433"/>
    <lineage>
        <taxon>Eukaryota</taxon>
        <taxon>Sar</taxon>
        <taxon>Rhizaria</taxon>
        <taxon>Retaria</taxon>
        <taxon>Foraminifera</taxon>
        <taxon>Monothalamids</taxon>
        <taxon>Reticulomyxidae</taxon>
        <taxon>Reticulomyxa</taxon>
    </lineage>
</organism>
<reference evidence="2 3" key="1">
    <citation type="journal article" date="2013" name="Curr. Biol.">
        <title>The Genome of the Foraminiferan Reticulomyxa filosa.</title>
        <authorList>
            <person name="Glockner G."/>
            <person name="Hulsmann N."/>
            <person name="Schleicher M."/>
            <person name="Noegel A.A."/>
            <person name="Eichinger L."/>
            <person name="Gallinger C."/>
            <person name="Pawlowski J."/>
            <person name="Sierra R."/>
            <person name="Euteneuer U."/>
            <person name="Pillet L."/>
            <person name="Moustafa A."/>
            <person name="Platzer M."/>
            <person name="Groth M."/>
            <person name="Szafranski K."/>
            <person name="Schliwa M."/>
        </authorList>
    </citation>
    <scope>NUCLEOTIDE SEQUENCE [LARGE SCALE GENOMIC DNA]</scope>
</reference>
<name>X6M7Q2_RETFI</name>
<dbReference type="Proteomes" id="UP000023152">
    <property type="component" value="Unassembled WGS sequence"/>
</dbReference>
<evidence type="ECO:0000313" key="3">
    <source>
        <dbReference type="Proteomes" id="UP000023152"/>
    </source>
</evidence>
<dbReference type="InterPro" id="IPR036034">
    <property type="entry name" value="PDZ_sf"/>
</dbReference>
<evidence type="ECO:0000313" key="2">
    <source>
        <dbReference type="EMBL" id="ETO09681.1"/>
    </source>
</evidence>
<proteinExistence type="predicted"/>
<accession>X6M7Q2</accession>
<feature type="region of interest" description="Disordered" evidence="1">
    <location>
        <begin position="1"/>
        <end position="45"/>
    </location>
</feature>
<dbReference type="EMBL" id="ASPP01023952">
    <property type="protein sequence ID" value="ETO09681.1"/>
    <property type="molecule type" value="Genomic_DNA"/>
</dbReference>